<gene>
    <name evidence="2" type="ORF">F1654_03815</name>
</gene>
<dbReference type="RefSeq" id="WP_150022155.1">
    <property type="nucleotide sequence ID" value="NZ_VWOJ01000001.1"/>
</dbReference>
<reference evidence="2 3" key="1">
    <citation type="submission" date="2019-09" db="EMBL/GenBank/DDBJ databases">
        <authorList>
            <person name="Kevbrin V."/>
            <person name="Grouzdev D.S."/>
        </authorList>
    </citation>
    <scope>NUCLEOTIDE SEQUENCE [LARGE SCALE GENOMIC DNA]</scope>
    <source>
        <strain evidence="2 3">G-192</strain>
    </source>
</reference>
<dbReference type="AlphaFoldDB" id="A0A5M6ZNG2"/>
<dbReference type="InterPro" id="IPR010985">
    <property type="entry name" value="Ribbon_hlx_hlx"/>
</dbReference>
<dbReference type="Gene3D" id="1.10.1220.10">
    <property type="entry name" value="Met repressor-like"/>
    <property type="match status" value="1"/>
</dbReference>
<keyword evidence="3" id="KW-1185">Reference proteome</keyword>
<dbReference type="EMBL" id="VWOJ01000001">
    <property type="protein sequence ID" value="KAA5805124.1"/>
    <property type="molecule type" value="Genomic_DNA"/>
</dbReference>
<dbReference type="SUPFAM" id="SSF47598">
    <property type="entry name" value="Ribbon-helix-helix"/>
    <property type="match status" value="1"/>
</dbReference>
<comment type="caution">
    <text evidence="2">The sequence shown here is derived from an EMBL/GenBank/DDBJ whole genome shotgun (WGS) entry which is preliminary data.</text>
</comment>
<accession>A0A5M6ZNG2</accession>
<dbReference type="Pfam" id="PF22513">
    <property type="entry name" value="FitA-like_RHH"/>
    <property type="match status" value="1"/>
</dbReference>
<protein>
    <recommendedName>
        <fullName evidence="1">Antitoxin FitA-like ribbon-helix-helix domain-containing protein</fullName>
    </recommendedName>
</protein>
<dbReference type="InterPro" id="IPR053853">
    <property type="entry name" value="FitA-like_RHH"/>
</dbReference>
<evidence type="ECO:0000313" key="2">
    <source>
        <dbReference type="EMBL" id="KAA5805124.1"/>
    </source>
</evidence>
<evidence type="ECO:0000313" key="3">
    <source>
        <dbReference type="Proteomes" id="UP000325122"/>
    </source>
</evidence>
<organism evidence="2 3">
    <name type="scientific">Alkalicaulis satelles</name>
    <dbReference type="NCBI Taxonomy" id="2609175"/>
    <lineage>
        <taxon>Bacteria</taxon>
        <taxon>Pseudomonadati</taxon>
        <taxon>Pseudomonadota</taxon>
        <taxon>Alphaproteobacteria</taxon>
        <taxon>Maricaulales</taxon>
        <taxon>Maricaulaceae</taxon>
        <taxon>Alkalicaulis</taxon>
    </lineage>
</organism>
<dbReference type="InterPro" id="IPR013321">
    <property type="entry name" value="Arc_rbn_hlx_hlx"/>
</dbReference>
<dbReference type="Proteomes" id="UP000325122">
    <property type="component" value="Unassembled WGS sequence"/>
</dbReference>
<sequence length="76" mass="8929">MNKHIQIREIPEATHRALKARAAAEGMSMSEYLKRLIEQDLKRPDWASIRARRARMTTLDLGDEAVRIIREERDSR</sequence>
<evidence type="ECO:0000259" key="1">
    <source>
        <dbReference type="Pfam" id="PF22513"/>
    </source>
</evidence>
<proteinExistence type="predicted"/>
<name>A0A5M6ZNG2_9PROT</name>
<dbReference type="GO" id="GO:0006355">
    <property type="term" value="P:regulation of DNA-templated transcription"/>
    <property type="evidence" value="ECO:0007669"/>
    <property type="project" value="InterPro"/>
</dbReference>
<feature type="domain" description="Antitoxin FitA-like ribbon-helix-helix" evidence="1">
    <location>
        <begin position="5"/>
        <end position="39"/>
    </location>
</feature>